<name>A0AAW9C235_KLUCR</name>
<dbReference type="InterPro" id="IPR002645">
    <property type="entry name" value="STAS_dom"/>
</dbReference>
<dbReference type="InterPro" id="IPR036513">
    <property type="entry name" value="STAS_dom_sf"/>
</dbReference>
<protein>
    <submittedName>
        <fullName evidence="2">Lipid asymmetry maintenance protein MlaB</fullName>
    </submittedName>
</protein>
<dbReference type="CDD" id="cd07043">
    <property type="entry name" value="STAS_anti-anti-sigma_factors"/>
    <property type="match status" value="1"/>
</dbReference>
<dbReference type="EMBL" id="JAUEQX010000005">
    <property type="protein sequence ID" value="MDW3776156.1"/>
    <property type="molecule type" value="Genomic_DNA"/>
</dbReference>
<gene>
    <name evidence="2" type="primary">mlaB</name>
    <name evidence="2" type="ORF">QWU01_04920</name>
</gene>
<dbReference type="PANTHER" id="PTHR35849">
    <property type="entry name" value="BLR2341 PROTEIN"/>
    <property type="match status" value="1"/>
</dbReference>
<reference evidence="2" key="1">
    <citation type="journal article" date="2023" name="J Glob Antimicrob Resist">
        <title>Emergence of NDM-1 and KPC-3 carbapenemases in Kluyvera cryocrescens: Investigating genetic heterogeneity and acquisition routes of blaNDM-1 in Enterobacterales species in Portugal.</title>
        <authorList>
            <person name="Loiodice M."/>
            <person name="Ribeiro M."/>
            <person name="Peixe L."/>
            <person name="Novais A."/>
        </authorList>
    </citation>
    <scope>NUCLEOTIDE SEQUENCE</scope>
    <source>
        <strain evidence="2">K629</strain>
    </source>
</reference>
<dbReference type="NCBIfam" id="NF033618">
    <property type="entry name" value="mlaB_1"/>
    <property type="match status" value="1"/>
</dbReference>
<feature type="domain" description="STAS" evidence="1">
    <location>
        <begin position="41"/>
        <end position="96"/>
    </location>
</feature>
<proteinExistence type="predicted"/>
<evidence type="ECO:0000313" key="2">
    <source>
        <dbReference type="EMBL" id="MDW3776156.1"/>
    </source>
</evidence>
<dbReference type="PANTHER" id="PTHR35849:SF1">
    <property type="entry name" value="INTERMEMBRANE PHOSPHOLIPID TRANSPORT SYSTEM BINDING PROTEIN MLAB"/>
    <property type="match status" value="1"/>
</dbReference>
<dbReference type="Gene3D" id="3.30.750.24">
    <property type="entry name" value="STAS domain"/>
    <property type="match status" value="1"/>
</dbReference>
<sequence length="96" mass="10540">MAEQLSWTRKGERLSLHGELDQDFLVPLWDARNDATQGVSVIDLSGLSRVDTAGLALLVHLVELIRSQGRTANLEGVSEKVATLKGLYNLPEDMIP</sequence>
<dbReference type="Proteomes" id="UP001276300">
    <property type="component" value="Unassembled WGS sequence"/>
</dbReference>
<evidence type="ECO:0000259" key="1">
    <source>
        <dbReference type="PROSITE" id="PS50801"/>
    </source>
</evidence>
<dbReference type="InterPro" id="IPR058548">
    <property type="entry name" value="MlaB-like_STAS"/>
</dbReference>
<comment type="caution">
    <text evidence="2">The sequence shown here is derived from an EMBL/GenBank/DDBJ whole genome shotgun (WGS) entry which is preliminary data.</text>
</comment>
<dbReference type="PROSITE" id="PS50801">
    <property type="entry name" value="STAS"/>
    <property type="match status" value="1"/>
</dbReference>
<dbReference type="InterPro" id="IPR052746">
    <property type="entry name" value="MlaB_ABC_Transporter"/>
</dbReference>
<organism evidence="2 3">
    <name type="scientific">Kluyvera cryocrescens</name>
    <name type="common">Kluyvera citrophila</name>
    <dbReference type="NCBI Taxonomy" id="580"/>
    <lineage>
        <taxon>Bacteria</taxon>
        <taxon>Pseudomonadati</taxon>
        <taxon>Pseudomonadota</taxon>
        <taxon>Gammaproteobacteria</taxon>
        <taxon>Enterobacterales</taxon>
        <taxon>Enterobacteriaceae</taxon>
        <taxon>Kluyvera</taxon>
    </lineage>
</organism>
<dbReference type="AlphaFoldDB" id="A0AAW9C235"/>
<dbReference type="RefSeq" id="WP_172729416.1">
    <property type="nucleotide sequence ID" value="NZ_JAUEQX010000005.1"/>
</dbReference>
<dbReference type="Pfam" id="PF13466">
    <property type="entry name" value="STAS_2"/>
    <property type="match status" value="1"/>
</dbReference>
<evidence type="ECO:0000313" key="3">
    <source>
        <dbReference type="Proteomes" id="UP001276300"/>
    </source>
</evidence>
<dbReference type="InterPro" id="IPR049743">
    <property type="entry name" value="MlaB"/>
</dbReference>
<dbReference type="SUPFAM" id="SSF52091">
    <property type="entry name" value="SpoIIaa-like"/>
    <property type="match status" value="1"/>
</dbReference>
<accession>A0AAW9C235</accession>